<comment type="caution">
    <text evidence="12">The sequence shown here is derived from an EMBL/GenBank/DDBJ whole genome shotgun (WGS) entry which is preliminary data.</text>
</comment>
<dbReference type="PROSITE" id="PS50929">
    <property type="entry name" value="ABC_TM1F"/>
    <property type="match status" value="1"/>
</dbReference>
<dbReference type="GO" id="GO:0005524">
    <property type="term" value="F:ATP binding"/>
    <property type="evidence" value="ECO:0007669"/>
    <property type="project" value="UniProtKB-KW"/>
</dbReference>
<dbReference type="InterPro" id="IPR003439">
    <property type="entry name" value="ABC_transporter-like_ATP-bd"/>
</dbReference>
<feature type="domain" description="ABC transmembrane type-1" evidence="11">
    <location>
        <begin position="137"/>
        <end position="411"/>
    </location>
</feature>
<keyword evidence="4 9" id="KW-0812">Transmembrane</keyword>
<evidence type="ECO:0000256" key="6">
    <source>
        <dbReference type="ARBA" id="ARBA00022840"/>
    </source>
</evidence>
<dbReference type="Gene3D" id="1.20.1560.10">
    <property type="entry name" value="ABC transporter type 1, transmembrane domain"/>
    <property type="match status" value="1"/>
</dbReference>
<dbReference type="InterPro" id="IPR036640">
    <property type="entry name" value="ABC1_TM_sf"/>
</dbReference>
<dbReference type="SUPFAM" id="SSF52540">
    <property type="entry name" value="P-loop containing nucleoside triphosphate hydrolases"/>
    <property type="match status" value="1"/>
</dbReference>
<evidence type="ECO:0000256" key="8">
    <source>
        <dbReference type="ARBA" id="ARBA00023136"/>
    </source>
</evidence>
<feature type="transmembrane region" description="Helical" evidence="9">
    <location>
        <begin position="130"/>
        <end position="150"/>
    </location>
</feature>
<comment type="subcellular location">
    <subcellularLocation>
        <location evidence="1">Cell membrane</location>
        <topology evidence="1">Multi-pass membrane protein</topology>
    </subcellularLocation>
</comment>
<name>A0A4P5ZHF7_PLAAG</name>
<dbReference type="InterPro" id="IPR011527">
    <property type="entry name" value="ABC1_TM_dom"/>
</dbReference>
<evidence type="ECO:0000256" key="4">
    <source>
        <dbReference type="ARBA" id="ARBA00022692"/>
    </source>
</evidence>
<dbReference type="PROSITE" id="PS00211">
    <property type="entry name" value="ABC_TRANSPORTER_1"/>
    <property type="match status" value="1"/>
</dbReference>
<evidence type="ECO:0000259" key="10">
    <source>
        <dbReference type="PROSITE" id="PS50893"/>
    </source>
</evidence>
<dbReference type="PROSITE" id="PS50893">
    <property type="entry name" value="ABC_TRANSPORTER_2"/>
    <property type="match status" value="1"/>
</dbReference>
<feature type="domain" description="ABC transporter" evidence="10">
    <location>
        <begin position="453"/>
        <end position="687"/>
    </location>
</feature>
<protein>
    <submittedName>
        <fullName evidence="12">ABC transporter related</fullName>
    </submittedName>
</protein>
<proteinExistence type="predicted"/>
<dbReference type="Pfam" id="PF00664">
    <property type="entry name" value="ABC_membrane"/>
    <property type="match status" value="1"/>
</dbReference>
<feature type="transmembrane region" description="Helical" evidence="9">
    <location>
        <begin position="352"/>
        <end position="375"/>
    </location>
</feature>
<feature type="transmembrane region" description="Helical" evidence="9">
    <location>
        <begin position="12"/>
        <end position="32"/>
    </location>
</feature>
<keyword evidence="2" id="KW-0813">Transport</keyword>
<keyword evidence="3" id="KW-1003">Cell membrane</keyword>
<organism evidence="12 13">
    <name type="scientific">Planktothrix agardhii CCAP 1459/11A</name>
    <dbReference type="NCBI Taxonomy" id="282420"/>
    <lineage>
        <taxon>Bacteria</taxon>
        <taxon>Bacillati</taxon>
        <taxon>Cyanobacteriota</taxon>
        <taxon>Cyanophyceae</taxon>
        <taxon>Oscillatoriophycideae</taxon>
        <taxon>Oscillatoriales</taxon>
        <taxon>Microcoleaceae</taxon>
        <taxon>Planktothrix</taxon>
    </lineage>
</organism>
<evidence type="ECO:0000256" key="9">
    <source>
        <dbReference type="SAM" id="Phobius"/>
    </source>
</evidence>
<dbReference type="GO" id="GO:0005886">
    <property type="term" value="C:plasma membrane"/>
    <property type="evidence" value="ECO:0007669"/>
    <property type="project" value="UniProtKB-SubCell"/>
</dbReference>
<dbReference type="GO" id="GO:0034040">
    <property type="term" value="F:ATPase-coupled lipid transmembrane transporter activity"/>
    <property type="evidence" value="ECO:0007669"/>
    <property type="project" value="TreeGrafter"/>
</dbReference>
<dbReference type="GO" id="GO:0140359">
    <property type="term" value="F:ABC-type transporter activity"/>
    <property type="evidence" value="ECO:0007669"/>
    <property type="project" value="InterPro"/>
</dbReference>
<keyword evidence="6" id="KW-0067">ATP-binding</keyword>
<dbReference type="SMART" id="SM00382">
    <property type="entry name" value="AAA"/>
    <property type="match status" value="1"/>
</dbReference>
<feature type="transmembrane region" description="Helical" evidence="9">
    <location>
        <begin position="251"/>
        <end position="269"/>
    </location>
</feature>
<evidence type="ECO:0000313" key="13">
    <source>
        <dbReference type="Proteomes" id="UP000299794"/>
    </source>
</evidence>
<feature type="transmembrane region" description="Helical" evidence="9">
    <location>
        <begin position="275"/>
        <end position="294"/>
    </location>
</feature>
<evidence type="ECO:0000313" key="12">
    <source>
        <dbReference type="EMBL" id="GDZ95566.1"/>
    </source>
</evidence>
<dbReference type="InterPro" id="IPR039421">
    <property type="entry name" value="Type_1_exporter"/>
</dbReference>
<dbReference type="Gene3D" id="3.40.50.300">
    <property type="entry name" value="P-loop containing nucleotide triphosphate hydrolases"/>
    <property type="match status" value="1"/>
</dbReference>
<dbReference type="AlphaFoldDB" id="A0A4P5ZHF7"/>
<keyword evidence="8 9" id="KW-0472">Membrane</keyword>
<keyword evidence="7 9" id="KW-1133">Transmembrane helix</keyword>
<sequence>MFITVTNFTFINTLVAVSFAAVCCWGILRYFWRQPSSKLMDLEKTDSSSPSNSNRSQLVFQPLQWIKYFSIDRWVPVSQKIQETSLQLKDRSPWQGLGLSQEDEKNNPANVNSWIKELASRFRLFFKYVWIYWSPYVAIAIISAICMMGMPAYQIIAAQKLGIAIDQGGSVLVSSAIQLAILLPLAFGSYLLGSRLSARLSSRVANDIRHDLFVKLQTLSPSFYKQARPGDLLTHFSVDIYQIEPVLGQEMIRSVGEVIMTLVNFGMMIHISGSLAVISIIPMIVMLPLTLYLINYMTKRGLKAINQNAMMMDAVQEDIRAQPIITGYGLQALFTSYFSNELKKLEDEKTEAVFSFLLFTYSVTFSAYLLDVWVMGIGGVYVLSDKITLGAWITFFSISHNMYNLLGQLVNTRIGRWFGASIGMQRIDKVLTFPTKIVDAVDAHALTSFEKKIGFENLSFSYENAQQQLHEIDLSIEVGQFVAFVGSSGAGKSTIFNLLMRFYDPSDGRITIDGHDLRHLTQKSLRSKMGVVLQETFLFHTTIMNNIRIAKPEATDEDVFAAAQAAEIHDFILSLPEGYQTMVGEAGGRLSGGQRQRIAIAQALLCSAPILLLDEPTSSLSAEMADAINQTIASLAGKHTVIMITHQLKAAIQADYIFVLDQGRLVEQGTHEQLLTIDGHYRYLWNIQQA</sequence>
<dbReference type="SUPFAM" id="SSF90123">
    <property type="entry name" value="ABC transporter transmembrane region"/>
    <property type="match status" value="1"/>
</dbReference>
<reference evidence="13" key="1">
    <citation type="submission" date="2019-02" db="EMBL/GenBank/DDBJ databases">
        <title>Draft genome sequence of Planktothrix agardhii NIES-905.</title>
        <authorList>
            <person name="Yamaguchi H."/>
            <person name="Suzuki S."/>
            <person name="Kawachi M."/>
        </authorList>
    </citation>
    <scope>NUCLEOTIDE SEQUENCE [LARGE SCALE GENOMIC DNA]</scope>
    <source>
        <strain evidence="13">CCAP 1459/11A</strain>
    </source>
</reference>
<evidence type="ECO:0000256" key="5">
    <source>
        <dbReference type="ARBA" id="ARBA00022741"/>
    </source>
</evidence>
<dbReference type="Pfam" id="PF00005">
    <property type="entry name" value="ABC_tran"/>
    <property type="match status" value="1"/>
</dbReference>
<evidence type="ECO:0000256" key="1">
    <source>
        <dbReference type="ARBA" id="ARBA00004651"/>
    </source>
</evidence>
<keyword evidence="5" id="KW-0547">Nucleotide-binding</keyword>
<dbReference type="InterPro" id="IPR017871">
    <property type="entry name" value="ABC_transporter-like_CS"/>
</dbReference>
<dbReference type="InterPro" id="IPR027417">
    <property type="entry name" value="P-loop_NTPase"/>
</dbReference>
<evidence type="ECO:0000259" key="11">
    <source>
        <dbReference type="PROSITE" id="PS50929"/>
    </source>
</evidence>
<feature type="transmembrane region" description="Helical" evidence="9">
    <location>
        <begin position="170"/>
        <end position="193"/>
    </location>
</feature>
<evidence type="ECO:0000256" key="2">
    <source>
        <dbReference type="ARBA" id="ARBA00022448"/>
    </source>
</evidence>
<dbReference type="InterPro" id="IPR003593">
    <property type="entry name" value="AAA+_ATPase"/>
</dbReference>
<dbReference type="PANTHER" id="PTHR24221:SF654">
    <property type="entry name" value="ATP-BINDING CASSETTE SUB-FAMILY B MEMBER 6"/>
    <property type="match status" value="1"/>
</dbReference>
<dbReference type="EMBL" id="BJCD01000061">
    <property type="protein sequence ID" value="GDZ95566.1"/>
    <property type="molecule type" value="Genomic_DNA"/>
</dbReference>
<gene>
    <name evidence="12" type="ORF">PA905_39960</name>
</gene>
<evidence type="ECO:0000256" key="3">
    <source>
        <dbReference type="ARBA" id="ARBA00022475"/>
    </source>
</evidence>
<dbReference type="GO" id="GO:0016887">
    <property type="term" value="F:ATP hydrolysis activity"/>
    <property type="evidence" value="ECO:0007669"/>
    <property type="project" value="InterPro"/>
</dbReference>
<dbReference type="Proteomes" id="UP000299794">
    <property type="component" value="Unassembled WGS sequence"/>
</dbReference>
<dbReference type="PANTHER" id="PTHR24221">
    <property type="entry name" value="ATP-BINDING CASSETTE SUB-FAMILY B"/>
    <property type="match status" value="1"/>
</dbReference>
<dbReference type="RefSeq" id="WP_141295620.1">
    <property type="nucleotide sequence ID" value="NZ_BJCD01000061.1"/>
</dbReference>
<dbReference type="FunFam" id="3.40.50.300:FF:000221">
    <property type="entry name" value="Multidrug ABC transporter ATP-binding protein"/>
    <property type="match status" value="1"/>
</dbReference>
<evidence type="ECO:0000256" key="7">
    <source>
        <dbReference type="ARBA" id="ARBA00022989"/>
    </source>
</evidence>
<accession>A0A4P5ZHF7</accession>